<keyword evidence="8" id="KW-1133">Transmembrane helix</keyword>
<name>A0A1C1CPY0_9EURO</name>
<comment type="similarity">
    <text evidence="10">Belongs to the glycosyltransferase 22 family. PIGZ subfamily.</text>
</comment>
<evidence type="ECO:0000256" key="3">
    <source>
        <dbReference type="ARBA" id="ARBA00022502"/>
    </source>
</evidence>
<keyword evidence="3" id="KW-0337">GPI-anchor biosynthesis</keyword>
<evidence type="ECO:0000256" key="12">
    <source>
        <dbReference type="SAM" id="MobiDB-lite"/>
    </source>
</evidence>
<dbReference type="AlphaFoldDB" id="A0A1C1CPY0"/>
<evidence type="ECO:0000256" key="10">
    <source>
        <dbReference type="ARBA" id="ARBA00038466"/>
    </source>
</evidence>
<feature type="compositionally biased region" description="Basic and acidic residues" evidence="12">
    <location>
        <begin position="517"/>
        <end position="537"/>
    </location>
</feature>
<dbReference type="PANTHER" id="PTHR22760">
    <property type="entry name" value="GLYCOSYLTRANSFERASE"/>
    <property type="match status" value="1"/>
</dbReference>
<dbReference type="STRING" id="86049.A0A1C1CPY0"/>
<keyword evidence="15" id="KW-1185">Reference proteome</keyword>
<dbReference type="GO" id="GO:0005789">
    <property type="term" value="C:endoplasmic reticulum membrane"/>
    <property type="evidence" value="ECO:0007669"/>
    <property type="project" value="UniProtKB-SubCell"/>
</dbReference>
<keyword evidence="9" id="KW-0472">Membrane</keyword>
<evidence type="ECO:0000256" key="5">
    <source>
        <dbReference type="ARBA" id="ARBA00022679"/>
    </source>
</evidence>
<evidence type="ECO:0000256" key="6">
    <source>
        <dbReference type="ARBA" id="ARBA00022692"/>
    </source>
</evidence>
<dbReference type="EMBL" id="LGRB01000010">
    <property type="protein sequence ID" value="OCT50567.1"/>
    <property type="molecule type" value="Genomic_DNA"/>
</dbReference>
<dbReference type="PANTHER" id="PTHR22760:SF3">
    <property type="entry name" value="GPI MANNOSYLTRANSFERASE 4"/>
    <property type="match status" value="1"/>
</dbReference>
<evidence type="ECO:0000256" key="11">
    <source>
        <dbReference type="RuleBase" id="RU363075"/>
    </source>
</evidence>
<evidence type="ECO:0000256" key="9">
    <source>
        <dbReference type="ARBA" id="ARBA00023136"/>
    </source>
</evidence>
<dbReference type="Proteomes" id="UP000094526">
    <property type="component" value="Unassembled WGS sequence"/>
</dbReference>
<proteinExistence type="inferred from homology"/>
<reference evidence="15" key="1">
    <citation type="submission" date="2015-07" db="EMBL/GenBank/DDBJ databases">
        <authorList>
            <person name="Teixeira M.M."/>
            <person name="Souza R.C."/>
            <person name="Almeida L.G."/>
            <person name="Vicente V.A."/>
            <person name="de Hoog S."/>
            <person name="Bocca A.L."/>
            <person name="de Almeida S.R."/>
            <person name="Vasconcelos A.T."/>
            <person name="Felipe M.S."/>
        </authorList>
    </citation>
    <scope>NUCLEOTIDE SEQUENCE [LARGE SCALE GENOMIC DNA]</scope>
    <source>
        <strain evidence="15">KSF</strain>
    </source>
</reference>
<keyword evidence="6" id="KW-0812">Transmembrane</keyword>
<dbReference type="GO" id="GO:0006506">
    <property type="term" value="P:GPI anchor biosynthetic process"/>
    <property type="evidence" value="ECO:0007669"/>
    <property type="project" value="UniProtKB-KW"/>
</dbReference>
<evidence type="ECO:0000256" key="13">
    <source>
        <dbReference type="SAM" id="SignalP"/>
    </source>
</evidence>
<sequence length="612" mass="69170">MWRLLYLFLLIVRVYFALCPSYLHPDEIFQGPEPIAARQTWEWTSSHPIRSVFPLWPIYGLPVALLKWVWAQDEDDLVDPAVIYYTLRLVMLALSFVLEDWAVHDLVRSPRHWRQAVILVTSSYVTWTFQTHTFSNSVETLVVLWSLVVIERILRENVAYYSGPAATRSFGALFDHVRHHPVITPLNNLLYNTQTSNLAEHGLHPHYQHLVANLPQLLGPALVLLLASAYPFNLRVLKATFANNRLASAAVGTLFLSLIPHQELRFLLPNVPLILTSIRVPSSKFWSRIFWASWIIFNTALAILMGIYHQGGIISAQLAIPSLIVQSTNTTHSDAHNIEVFWWKTYPPPTFLLGSEPLHPATNRSLNVSTVPLMGYPQNELVFMLMQHMPTCDPTLIERFFIHKEKTDVYVVAPLSAWRLSPTQGPGQQAYRYPPVSNFSFAIDMNQPPAQLQMTNLAVFRRHVNLDDLDFGDDGVWPTLERVVGRRGLGVWKVDRICGPIQYVDAHTGEKLSLEQVKQREEDLKHSEADTRGKQEESGSPTDQHGDRHVLQETEEPPEPATSSFTAAAKEAVSSFSSTLGEMIEAEEAQGMRVSTTTVPANFSAQEVHVAS</sequence>
<dbReference type="InterPro" id="IPR005599">
    <property type="entry name" value="GPI_mannosylTrfase"/>
</dbReference>
<evidence type="ECO:0000313" key="14">
    <source>
        <dbReference type="EMBL" id="OCT50567.1"/>
    </source>
</evidence>
<dbReference type="Pfam" id="PF03901">
    <property type="entry name" value="Glyco_transf_22"/>
    <property type="match status" value="2"/>
</dbReference>
<evidence type="ECO:0000256" key="7">
    <source>
        <dbReference type="ARBA" id="ARBA00022824"/>
    </source>
</evidence>
<evidence type="ECO:0000313" key="15">
    <source>
        <dbReference type="Proteomes" id="UP000094526"/>
    </source>
</evidence>
<keyword evidence="5 14" id="KW-0808">Transferase</keyword>
<dbReference type="OrthoDB" id="10066429at2759"/>
<evidence type="ECO:0000256" key="1">
    <source>
        <dbReference type="ARBA" id="ARBA00004477"/>
    </source>
</evidence>
<dbReference type="GO" id="GO:0000026">
    <property type="term" value="F:alpha-1,2-mannosyltransferase activity"/>
    <property type="evidence" value="ECO:0007669"/>
    <property type="project" value="TreeGrafter"/>
</dbReference>
<evidence type="ECO:0000256" key="4">
    <source>
        <dbReference type="ARBA" id="ARBA00022676"/>
    </source>
</evidence>
<dbReference type="VEuPathDB" id="FungiDB:G647_05446"/>
<comment type="caution">
    <text evidence="14">The sequence shown here is derived from an EMBL/GenBank/DDBJ whole genome shotgun (WGS) entry which is preliminary data.</text>
</comment>
<organism evidence="14 15">
    <name type="scientific">Cladophialophora carrionii</name>
    <dbReference type="NCBI Taxonomy" id="86049"/>
    <lineage>
        <taxon>Eukaryota</taxon>
        <taxon>Fungi</taxon>
        <taxon>Dikarya</taxon>
        <taxon>Ascomycota</taxon>
        <taxon>Pezizomycotina</taxon>
        <taxon>Eurotiomycetes</taxon>
        <taxon>Chaetothyriomycetidae</taxon>
        <taxon>Chaetothyriales</taxon>
        <taxon>Herpotrichiellaceae</taxon>
        <taxon>Cladophialophora</taxon>
    </lineage>
</organism>
<gene>
    <name evidence="14" type="primary">smp3</name>
    <name evidence="14" type="ORF">CLCR_06729</name>
</gene>
<evidence type="ECO:0000256" key="2">
    <source>
        <dbReference type="ARBA" id="ARBA00004687"/>
    </source>
</evidence>
<keyword evidence="13" id="KW-0732">Signal</keyword>
<comment type="subcellular location">
    <subcellularLocation>
        <location evidence="1 11">Endoplasmic reticulum membrane</location>
        <topology evidence="1 11">Multi-pass membrane protein</topology>
    </subcellularLocation>
</comment>
<feature type="region of interest" description="Disordered" evidence="12">
    <location>
        <begin position="517"/>
        <end position="567"/>
    </location>
</feature>
<dbReference type="eggNOG" id="KOG4123">
    <property type="taxonomic scope" value="Eukaryota"/>
</dbReference>
<feature type="chain" id="PRO_5008650966" description="Mannosyltransferase" evidence="13">
    <location>
        <begin position="18"/>
        <end position="612"/>
    </location>
</feature>
<dbReference type="VEuPathDB" id="FungiDB:CLCR_06729"/>
<protein>
    <recommendedName>
        <fullName evidence="11">Mannosyltransferase</fullName>
        <ecNumber evidence="11">2.4.1.-</ecNumber>
    </recommendedName>
</protein>
<dbReference type="EC" id="2.4.1.-" evidence="11"/>
<feature type="signal peptide" evidence="13">
    <location>
        <begin position="1"/>
        <end position="17"/>
    </location>
</feature>
<keyword evidence="7 11" id="KW-0256">Endoplasmic reticulum</keyword>
<evidence type="ECO:0000256" key="8">
    <source>
        <dbReference type="ARBA" id="ARBA00022989"/>
    </source>
</evidence>
<keyword evidence="4 11" id="KW-0328">Glycosyltransferase</keyword>
<accession>A0A1C1CPY0</accession>
<comment type="pathway">
    <text evidence="2">Glycolipid biosynthesis; glycosylphosphatidylinositol-anchor biosynthesis.</text>
</comment>